<evidence type="ECO:0000256" key="9">
    <source>
        <dbReference type="SAM" id="MobiDB-lite"/>
    </source>
</evidence>
<name>K6Q0E1_9FIRM</name>
<evidence type="ECO:0000259" key="12">
    <source>
        <dbReference type="PROSITE" id="PS50929"/>
    </source>
</evidence>
<dbReference type="AlphaFoldDB" id="K6Q0E1"/>
<evidence type="ECO:0000313" key="14">
    <source>
        <dbReference type="Proteomes" id="UP000005710"/>
    </source>
</evidence>
<dbReference type="PANTHER" id="PTHR24221:SF654">
    <property type="entry name" value="ATP-BINDING CASSETTE SUB-FAMILY B MEMBER 6"/>
    <property type="match status" value="1"/>
</dbReference>
<feature type="compositionally biased region" description="Low complexity" evidence="9">
    <location>
        <begin position="382"/>
        <end position="391"/>
    </location>
</feature>
<feature type="transmembrane region" description="Helical" evidence="10">
    <location>
        <begin position="194"/>
        <end position="213"/>
    </location>
</feature>
<comment type="caution">
    <text evidence="13">The sequence shown here is derived from an EMBL/GenBank/DDBJ whole genome shotgun (WGS) entry which is preliminary data.</text>
</comment>
<dbReference type="InterPro" id="IPR003593">
    <property type="entry name" value="AAA+_ATPase"/>
</dbReference>
<keyword evidence="2" id="KW-0813">Transport</keyword>
<evidence type="ECO:0000256" key="3">
    <source>
        <dbReference type="ARBA" id="ARBA00022475"/>
    </source>
</evidence>
<dbReference type="STRING" id="867903.ThesuDRAFT_02102"/>
<dbReference type="Pfam" id="PF00005">
    <property type="entry name" value="ABC_tran"/>
    <property type="match status" value="1"/>
</dbReference>
<keyword evidence="6" id="KW-0067">ATP-binding</keyword>
<dbReference type="EMBL" id="AENY02000003">
    <property type="protein sequence ID" value="EKP94369.1"/>
    <property type="molecule type" value="Genomic_DNA"/>
</dbReference>
<feature type="compositionally biased region" description="Low complexity" evidence="9">
    <location>
        <begin position="420"/>
        <end position="449"/>
    </location>
</feature>
<reference evidence="13" key="1">
    <citation type="submission" date="2010-10" db="EMBL/GenBank/DDBJ databases">
        <authorList>
            <consortium name="US DOE Joint Genome Institute (JGI-PGF)"/>
            <person name="Lucas S."/>
            <person name="Copeland A."/>
            <person name="Lapidus A."/>
            <person name="Bruce D."/>
            <person name="Goodwin L."/>
            <person name="Pitluck S."/>
            <person name="Kyrpides N."/>
            <person name="Mavromatis K."/>
            <person name="Detter J.C."/>
            <person name="Han C."/>
            <person name="Land M."/>
            <person name="Hauser L."/>
            <person name="Markowitz V."/>
            <person name="Cheng J.-F."/>
            <person name="Hugenholtz P."/>
            <person name="Woyke T."/>
            <person name="Wu D."/>
            <person name="Pukall R."/>
            <person name="Wahrenburg C."/>
            <person name="Brambilla E."/>
            <person name="Klenk H.-P."/>
            <person name="Eisen J.A."/>
        </authorList>
    </citation>
    <scope>NUCLEOTIDE SEQUENCE [LARGE SCALE GENOMIC DNA]</scope>
    <source>
        <strain evidence="13">DSM 13965</strain>
    </source>
</reference>
<dbReference type="Proteomes" id="UP000005710">
    <property type="component" value="Unassembled WGS sequence"/>
</dbReference>
<feature type="transmembrane region" description="Helical" evidence="10">
    <location>
        <begin position="79"/>
        <end position="100"/>
    </location>
</feature>
<dbReference type="GO" id="GO:0005524">
    <property type="term" value="F:ATP binding"/>
    <property type="evidence" value="ECO:0007669"/>
    <property type="project" value="UniProtKB-KW"/>
</dbReference>
<dbReference type="SMART" id="SM00382">
    <property type="entry name" value="AAA"/>
    <property type="match status" value="1"/>
</dbReference>
<dbReference type="Gene3D" id="3.40.50.300">
    <property type="entry name" value="P-loop containing nucleotide triphosphate hydrolases"/>
    <property type="match status" value="1"/>
</dbReference>
<feature type="transmembrane region" description="Helical" evidence="10">
    <location>
        <begin position="120"/>
        <end position="142"/>
    </location>
</feature>
<dbReference type="InterPro" id="IPR039421">
    <property type="entry name" value="Type_1_exporter"/>
</dbReference>
<dbReference type="InterPro" id="IPR011527">
    <property type="entry name" value="ABC1_TM_dom"/>
</dbReference>
<dbReference type="RefSeq" id="WP_006904384.1">
    <property type="nucleotide sequence ID" value="NZ_JH976535.1"/>
</dbReference>
<dbReference type="InterPro" id="IPR017871">
    <property type="entry name" value="ABC_transporter-like_CS"/>
</dbReference>
<evidence type="ECO:0000256" key="7">
    <source>
        <dbReference type="ARBA" id="ARBA00022989"/>
    </source>
</evidence>
<feature type="region of interest" description="Disordered" evidence="9">
    <location>
        <begin position="733"/>
        <end position="752"/>
    </location>
</feature>
<dbReference type="SUPFAM" id="SSF52540">
    <property type="entry name" value="P-loop containing nucleoside triphosphate hydrolases"/>
    <property type="match status" value="1"/>
</dbReference>
<keyword evidence="7 10" id="KW-1133">Transmembrane helix</keyword>
<reference evidence="13" key="2">
    <citation type="submission" date="2012-10" db="EMBL/GenBank/DDBJ databases">
        <title>Improved high-quality draft of Thermaerobacter subterraneus C21, DSM 13965.</title>
        <authorList>
            <consortium name="DOE Joint Genome Institute"/>
            <person name="Eisen J."/>
            <person name="Huntemann M."/>
            <person name="Wei C.-L."/>
            <person name="Han J."/>
            <person name="Detter J.C."/>
            <person name="Han C."/>
            <person name="Tapia R."/>
            <person name="Chen A."/>
            <person name="Kyrpides N."/>
            <person name="Mavromatis K."/>
            <person name="Markowitz V."/>
            <person name="Szeto E."/>
            <person name="Ivanova N."/>
            <person name="Mikhailova N."/>
            <person name="Ovchinnikova G."/>
            <person name="Pagani I."/>
            <person name="Pati A."/>
            <person name="Goodwin L."/>
            <person name="Nordberg H.P."/>
            <person name="Cantor M.N."/>
            <person name="Hua S.X."/>
            <person name="Woyke T."/>
            <person name="Eisen J."/>
            <person name="Klenk H.-P."/>
        </authorList>
    </citation>
    <scope>NUCLEOTIDE SEQUENCE [LARGE SCALE GENOMIC DNA]</scope>
    <source>
        <strain evidence="13">DSM 13965</strain>
    </source>
</reference>
<feature type="compositionally biased region" description="Low complexity" evidence="9">
    <location>
        <begin position="10"/>
        <end position="31"/>
    </location>
</feature>
<dbReference type="Pfam" id="PF00664">
    <property type="entry name" value="ABC_membrane"/>
    <property type="match status" value="1"/>
</dbReference>
<evidence type="ECO:0000313" key="13">
    <source>
        <dbReference type="EMBL" id="EKP94369.1"/>
    </source>
</evidence>
<feature type="domain" description="ABC transporter" evidence="11">
    <location>
        <begin position="493"/>
        <end position="729"/>
    </location>
</feature>
<feature type="transmembrane region" description="Helical" evidence="10">
    <location>
        <begin position="306"/>
        <end position="327"/>
    </location>
</feature>
<comment type="subcellular location">
    <subcellularLocation>
        <location evidence="1">Cell membrane</location>
        <topology evidence="1">Multi-pass membrane protein</topology>
    </subcellularLocation>
</comment>
<dbReference type="GO" id="GO:0016887">
    <property type="term" value="F:ATP hydrolysis activity"/>
    <property type="evidence" value="ECO:0007669"/>
    <property type="project" value="InterPro"/>
</dbReference>
<keyword evidence="14" id="KW-1185">Reference proteome</keyword>
<feature type="transmembrane region" description="Helical" evidence="10">
    <location>
        <begin position="219"/>
        <end position="236"/>
    </location>
</feature>
<dbReference type="PROSITE" id="PS50929">
    <property type="entry name" value="ABC_TM1F"/>
    <property type="match status" value="1"/>
</dbReference>
<dbReference type="InterPro" id="IPR003439">
    <property type="entry name" value="ABC_transporter-like_ATP-bd"/>
</dbReference>
<evidence type="ECO:0000256" key="8">
    <source>
        <dbReference type="ARBA" id="ARBA00023136"/>
    </source>
</evidence>
<dbReference type="PROSITE" id="PS00211">
    <property type="entry name" value="ABC_TRANSPORTER_1"/>
    <property type="match status" value="1"/>
</dbReference>
<gene>
    <name evidence="13" type="ORF">ThesuDRAFT_02102</name>
</gene>
<dbReference type="CDD" id="cd07346">
    <property type="entry name" value="ABC_6TM_exporters"/>
    <property type="match status" value="1"/>
</dbReference>
<dbReference type="HOGENOM" id="CLU_000604_84_3_9"/>
<feature type="compositionally biased region" description="Gly residues" evidence="9">
    <location>
        <begin position="454"/>
        <end position="464"/>
    </location>
</feature>
<evidence type="ECO:0000256" key="10">
    <source>
        <dbReference type="SAM" id="Phobius"/>
    </source>
</evidence>
<dbReference type="InterPro" id="IPR036640">
    <property type="entry name" value="ABC1_TM_sf"/>
</dbReference>
<feature type="domain" description="ABC transmembrane type-1" evidence="12">
    <location>
        <begin position="80"/>
        <end position="356"/>
    </location>
</feature>
<protein>
    <submittedName>
        <fullName evidence="13">ABC-type bacteriocin/lantibiotic exporter with N-terminal double-glycine peptidase domain</fullName>
    </submittedName>
</protein>
<evidence type="ECO:0000259" key="11">
    <source>
        <dbReference type="PROSITE" id="PS50893"/>
    </source>
</evidence>
<feature type="region of interest" description="Disordered" evidence="9">
    <location>
        <begin position="378"/>
        <end position="488"/>
    </location>
</feature>
<feature type="region of interest" description="Disordered" evidence="9">
    <location>
        <begin position="1"/>
        <end position="60"/>
    </location>
</feature>
<proteinExistence type="predicted"/>
<organism evidence="13 14">
    <name type="scientific">Thermaerobacter subterraneus DSM 13965</name>
    <dbReference type="NCBI Taxonomy" id="867903"/>
    <lineage>
        <taxon>Bacteria</taxon>
        <taxon>Bacillati</taxon>
        <taxon>Bacillota</taxon>
        <taxon>Clostridia</taxon>
        <taxon>Eubacteriales</taxon>
        <taxon>Clostridiales Family XVII. Incertae Sedis</taxon>
        <taxon>Thermaerobacter</taxon>
    </lineage>
</organism>
<evidence type="ECO:0000256" key="4">
    <source>
        <dbReference type="ARBA" id="ARBA00022692"/>
    </source>
</evidence>
<dbReference type="GO" id="GO:0034040">
    <property type="term" value="F:ATPase-coupled lipid transmembrane transporter activity"/>
    <property type="evidence" value="ECO:0007669"/>
    <property type="project" value="TreeGrafter"/>
</dbReference>
<dbReference type="SUPFAM" id="SSF90123">
    <property type="entry name" value="ABC transporter transmembrane region"/>
    <property type="match status" value="1"/>
</dbReference>
<feature type="compositionally biased region" description="Low complexity" evidence="9">
    <location>
        <begin position="465"/>
        <end position="488"/>
    </location>
</feature>
<evidence type="ECO:0000256" key="1">
    <source>
        <dbReference type="ARBA" id="ARBA00004651"/>
    </source>
</evidence>
<evidence type="ECO:0000256" key="2">
    <source>
        <dbReference type="ARBA" id="ARBA00022448"/>
    </source>
</evidence>
<evidence type="ECO:0000256" key="6">
    <source>
        <dbReference type="ARBA" id="ARBA00022840"/>
    </source>
</evidence>
<keyword evidence="4 10" id="KW-0812">Transmembrane</keyword>
<dbReference type="PROSITE" id="PS50893">
    <property type="entry name" value="ABC_TRANSPORTER_2"/>
    <property type="match status" value="1"/>
</dbReference>
<dbReference type="FunFam" id="3.40.50.300:FF:000221">
    <property type="entry name" value="Multidrug ABC transporter ATP-binding protein"/>
    <property type="match status" value="1"/>
</dbReference>
<accession>K6Q0E1</accession>
<dbReference type="Gene3D" id="1.20.1560.10">
    <property type="entry name" value="ABC transporter type 1, transmembrane domain"/>
    <property type="match status" value="1"/>
</dbReference>
<dbReference type="InterPro" id="IPR027417">
    <property type="entry name" value="P-loop_NTPase"/>
</dbReference>
<evidence type="ECO:0000256" key="5">
    <source>
        <dbReference type="ARBA" id="ARBA00022741"/>
    </source>
</evidence>
<dbReference type="eggNOG" id="COG1132">
    <property type="taxonomic scope" value="Bacteria"/>
</dbReference>
<dbReference type="GO" id="GO:0005886">
    <property type="term" value="C:plasma membrane"/>
    <property type="evidence" value="ECO:0007669"/>
    <property type="project" value="UniProtKB-SubCell"/>
</dbReference>
<keyword evidence="3" id="KW-1003">Cell membrane</keyword>
<dbReference type="PANTHER" id="PTHR24221">
    <property type="entry name" value="ATP-BINDING CASSETTE SUB-FAMILY B"/>
    <property type="match status" value="1"/>
</dbReference>
<keyword evidence="5" id="KW-0547">Nucleotide-binding</keyword>
<sequence length="752" mass="77812">MNRWNRRRSSSSGAAPSPAGATPGSGAARSGQGTGLPGVSDGAAEPSGTAGTAGTDRKEPGAGAWAAYRQLLRPFRTQAVLAVALLLARSGLDLGIPQIFRWLLDVAIPAGDLRRLAMGALVALALVGTRAAVHYAAVYVSFDLTQRVVHELRVRLYRHILSLPLAFFHRERQGAVVARLTTDTGAVERFIQAVFARLAGEFGGVLAVVATVVALQPALGLGLVLLLPLAGAWFYLQTVRIRSLSREIQAQAGRIGAAATEAVGAIATVKAFGGETREAGRLAAASQRYRALNMARRRFIGRMESGADLMGNLGLLLLFFAGGYLAIAGRLSPGTLAALVLYLRMMLAPVRSLVNFHLILQEGLAAMERVQEILQLPAEGVPPAGGNREAAAGGGPDRPDRLLPPEAGGEVRAGAGQDGRGAVAVPAIAGAGPSRPAGGPALPQGAQRPPGGPGAPGGGGGAGAAGAAAGAEALPRPGAAGRPGRPSPAGAALELAGVWFRYRPGDPPVLRGVNLRVEPGERIALVGPSGAGKTTLLHLIPRFYDPEQGVVLLDGQDVRRFDLAELRRQVAWVMQDPVLFSGTVADNIAYGCPGASRAAIQRAAELANAAGFIAALPQGYDTPVGERGVRLSGGQRQRIAIARALLRRPRLLLLDEATSFQDAESEERIHQALDLLAAGGCTSIVVAHRLSTALRADRVVVLDGGRVVEAGTHAQLIARGGLYARLYRTFFSPRGPGRPRPGLPAGGTGTGD</sequence>
<dbReference type="GO" id="GO:0140359">
    <property type="term" value="F:ABC-type transporter activity"/>
    <property type="evidence" value="ECO:0007669"/>
    <property type="project" value="InterPro"/>
</dbReference>
<keyword evidence="8 10" id="KW-0472">Membrane</keyword>